<accession>A0A6G8PU75</accession>
<feature type="transmembrane region" description="Helical" evidence="1">
    <location>
        <begin position="45"/>
        <end position="69"/>
    </location>
</feature>
<dbReference type="Pfam" id="PF09990">
    <property type="entry name" value="DUF2231"/>
    <property type="match status" value="1"/>
</dbReference>
<keyword evidence="1" id="KW-1133">Transmembrane helix</keyword>
<dbReference type="KEGG" id="rmar:GBA65_00500"/>
<dbReference type="RefSeq" id="WP_166394913.1">
    <property type="nucleotide sequence ID" value="NZ_CP045121.1"/>
</dbReference>
<dbReference type="Proteomes" id="UP000502706">
    <property type="component" value="Chromosome"/>
</dbReference>
<dbReference type="AlphaFoldDB" id="A0A6G8PU75"/>
<evidence type="ECO:0000259" key="2">
    <source>
        <dbReference type="Pfam" id="PF09990"/>
    </source>
</evidence>
<feature type="transmembrane region" description="Helical" evidence="1">
    <location>
        <begin position="81"/>
        <end position="101"/>
    </location>
</feature>
<reference evidence="3 4" key="1">
    <citation type="submission" date="2019-10" db="EMBL/GenBank/DDBJ databases">
        <title>Rubrobacter sp nov SCSIO 52915 isolated from a deep-sea sediment in the South China Sea.</title>
        <authorList>
            <person name="Chen R.W."/>
        </authorList>
    </citation>
    <scope>NUCLEOTIDE SEQUENCE [LARGE SCALE GENOMIC DNA]</scope>
    <source>
        <strain evidence="3 4">SCSIO 52915</strain>
    </source>
</reference>
<evidence type="ECO:0000313" key="3">
    <source>
        <dbReference type="EMBL" id="QIN77245.1"/>
    </source>
</evidence>
<evidence type="ECO:0000313" key="4">
    <source>
        <dbReference type="Proteomes" id="UP000502706"/>
    </source>
</evidence>
<keyword evidence="1" id="KW-0812">Transmembrane</keyword>
<evidence type="ECO:0000256" key="1">
    <source>
        <dbReference type="SAM" id="Phobius"/>
    </source>
</evidence>
<protein>
    <submittedName>
        <fullName evidence="3">DUF2231 domain-containing protein</fullName>
    </submittedName>
</protein>
<proteinExistence type="predicted"/>
<dbReference type="EMBL" id="CP045121">
    <property type="protein sequence ID" value="QIN77245.1"/>
    <property type="molecule type" value="Genomic_DNA"/>
</dbReference>
<feature type="transmembrane region" description="Helical" evidence="1">
    <location>
        <begin position="12"/>
        <end position="33"/>
    </location>
</feature>
<gene>
    <name evidence="3" type="ORF">GBA65_00500</name>
</gene>
<feature type="transmembrane region" description="Helical" evidence="1">
    <location>
        <begin position="113"/>
        <end position="133"/>
    </location>
</feature>
<keyword evidence="4" id="KW-1185">Reference proteome</keyword>
<sequence length="150" mass="16070">MSDFFENLFNHVHSATTHFPIALLFVSVGMDYFAGKRPGLRSGAWLLLVLGTLGTIAATVTGLVAHLAYEDDSVLLSVIDRHQYLGFATTALFVGLTAWRWRSMRRGGDAGGTRAYLVVALAGLAVLGLTGFLGGNLLMEWGIGVKGVTR</sequence>
<feature type="domain" description="DUF2231" evidence="2">
    <location>
        <begin position="12"/>
        <end position="146"/>
    </location>
</feature>
<organism evidence="3 4">
    <name type="scientific">Rubrobacter marinus</name>
    <dbReference type="NCBI Taxonomy" id="2653852"/>
    <lineage>
        <taxon>Bacteria</taxon>
        <taxon>Bacillati</taxon>
        <taxon>Actinomycetota</taxon>
        <taxon>Rubrobacteria</taxon>
        <taxon>Rubrobacterales</taxon>
        <taxon>Rubrobacteraceae</taxon>
        <taxon>Rubrobacter</taxon>
    </lineage>
</organism>
<name>A0A6G8PU75_9ACTN</name>
<dbReference type="InterPro" id="IPR019251">
    <property type="entry name" value="DUF2231_TM"/>
</dbReference>
<keyword evidence="1" id="KW-0472">Membrane</keyword>